<accession>A0AAN6S7R3</accession>
<gene>
    <name evidence="1" type="ORF">QBC46DRAFT_405344</name>
</gene>
<keyword evidence="2" id="KW-1185">Reference proteome</keyword>
<evidence type="ECO:0000313" key="1">
    <source>
        <dbReference type="EMBL" id="KAK3943565.1"/>
    </source>
</evidence>
<reference evidence="2" key="1">
    <citation type="journal article" date="2023" name="Mol. Phylogenet. Evol.">
        <title>Genome-scale phylogeny and comparative genomics of the fungal order Sordariales.</title>
        <authorList>
            <person name="Hensen N."/>
            <person name="Bonometti L."/>
            <person name="Westerberg I."/>
            <person name="Brannstrom I.O."/>
            <person name="Guillou S."/>
            <person name="Cros-Aarteil S."/>
            <person name="Calhoun S."/>
            <person name="Haridas S."/>
            <person name="Kuo A."/>
            <person name="Mondo S."/>
            <person name="Pangilinan J."/>
            <person name="Riley R."/>
            <person name="LaButti K."/>
            <person name="Andreopoulos B."/>
            <person name="Lipzen A."/>
            <person name="Chen C."/>
            <person name="Yan M."/>
            <person name="Daum C."/>
            <person name="Ng V."/>
            <person name="Clum A."/>
            <person name="Steindorff A."/>
            <person name="Ohm R.A."/>
            <person name="Martin F."/>
            <person name="Silar P."/>
            <person name="Natvig D.O."/>
            <person name="Lalanne C."/>
            <person name="Gautier V."/>
            <person name="Ament-Velasquez S.L."/>
            <person name="Kruys A."/>
            <person name="Hutchinson M.I."/>
            <person name="Powell A.J."/>
            <person name="Barry K."/>
            <person name="Miller A.N."/>
            <person name="Grigoriev I.V."/>
            <person name="Debuchy R."/>
            <person name="Gladieux P."/>
            <person name="Hiltunen Thoren M."/>
            <person name="Johannesson H."/>
        </authorList>
    </citation>
    <scope>NUCLEOTIDE SEQUENCE [LARGE SCALE GENOMIC DNA]</scope>
    <source>
        <strain evidence="2">CBS 340.73</strain>
    </source>
</reference>
<proteinExistence type="predicted"/>
<protein>
    <submittedName>
        <fullName evidence="1">Uncharacterized protein</fullName>
    </submittedName>
</protein>
<sequence>MPFDWLAGGAGRCGAQSAKMETHDELEPEWVWVDDEGTNVYAQGYGRDLTVIFSFCADKHNPPTSLANRVCTKYEGLETEDPAGTFPTIKDLHTAIRGAIRHIWPHCVSHPDFRTKLDAIVGVDSIDSSIEKVTWNIYSHPLFPRFVRSLADESLGRTPAGPGKSVNFASLTRYEQLGGRGCTTRVRLPTGEYSVFKGVDFRTALQYSDNEGDKIIRNLISNWRREYNTLQKVPPHPNVLPPPTMLVTIQWPDRSALPVFCGGLFPFYPGGNAASRIKDSNKKGVRIPLDLKAHWCANMAAAAGPGLRTKLFGRRLTPATQDGVKETASSDMAAAQIVKE</sequence>
<dbReference type="EMBL" id="MU853765">
    <property type="protein sequence ID" value="KAK3943565.1"/>
    <property type="molecule type" value="Genomic_DNA"/>
</dbReference>
<dbReference type="Proteomes" id="UP001303473">
    <property type="component" value="Unassembled WGS sequence"/>
</dbReference>
<name>A0AAN6S7R3_9PEZI</name>
<evidence type="ECO:0000313" key="2">
    <source>
        <dbReference type="Proteomes" id="UP001303473"/>
    </source>
</evidence>
<dbReference type="AlphaFoldDB" id="A0AAN6S7R3"/>
<organism evidence="1 2">
    <name type="scientific">Diplogelasinospora grovesii</name>
    <dbReference type="NCBI Taxonomy" id="303347"/>
    <lineage>
        <taxon>Eukaryota</taxon>
        <taxon>Fungi</taxon>
        <taxon>Dikarya</taxon>
        <taxon>Ascomycota</taxon>
        <taxon>Pezizomycotina</taxon>
        <taxon>Sordariomycetes</taxon>
        <taxon>Sordariomycetidae</taxon>
        <taxon>Sordariales</taxon>
        <taxon>Diplogelasinosporaceae</taxon>
        <taxon>Diplogelasinospora</taxon>
    </lineage>
</organism>
<comment type="caution">
    <text evidence="1">The sequence shown here is derived from an EMBL/GenBank/DDBJ whole genome shotgun (WGS) entry which is preliminary data.</text>
</comment>